<dbReference type="PANTHER" id="PTHR40903">
    <property type="entry name" value="GLYCINE-RICH CELL WALL STRUCTURAL PROTEIN 1-LIKE"/>
    <property type="match status" value="1"/>
</dbReference>
<feature type="coiled-coil region" evidence="1">
    <location>
        <begin position="166"/>
        <end position="327"/>
    </location>
</feature>
<dbReference type="EMBL" id="CP058561">
    <property type="protein sequence ID" value="QUH31755.1"/>
    <property type="molecule type" value="Genomic_DNA"/>
</dbReference>
<keyword evidence="3" id="KW-0812">Transmembrane</keyword>
<feature type="region of interest" description="Disordered" evidence="2">
    <location>
        <begin position="331"/>
        <end position="441"/>
    </location>
</feature>
<evidence type="ECO:0000313" key="5">
    <source>
        <dbReference type="Proteomes" id="UP000677305"/>
    </source>
</evidence>
<feature type="compositionally biased region" description="Gly residues" evidence="2">
    <location>
        <begin position="362"/>
        <end position="402"/>
    </location>
</feature>
<proteinExistence type="predicted"/>
<keyword evidence="5" id="KW-1185">Reference proteome</keyword>
<evidence type="ECO:0000313" key="4">
    <source>
        <dbReference type="EMBL" id="QUH31755.1"/>
    </source>
</evidence>
<sequence length="487" mass="54294">MIDINENIISIIKKVRRKIIFKMLIENVLLSFTGGVIACIVLAIIAHFTPITFIYIKSAYILIFSILIGMVYSIFNIPDNNYTAKIIDEKGLKERTITALELMESNNPYAKIEIEDAYSHLRKINYKKIISLKPPTKKFVMSVSMVTILIIILAIPNRHRNIVEQKERMYIVKEEEKDEREKIKKEIKKDVFLTEKDKKELEKEIAKLNKEISNINDEKEYKKQAESNKKIIEHKKNKAKEENFEKLAKKMLGNNNLQELGKALSDKEFDKAKEEIDKLIEEAKKMSDKEYNDMLAGLSDKLAGLDINQLQEALGDLANEMEMTNITLSNSQYASSNSNNSNSGKSQNNNQSSGTGSNSGQNGQGSGQGNSQGNGQGSGQGNQQGNGQGNGNGNGKGQGRGKGSANSETDNESIDASTEDKNINGKRGNKDDSQIQMTKEGISIGGEKVPYVQVIGEYESKAYESMNTSDIPKGMQEVVKEYFSGLN</sequence>
<name>A0A8J8MFM4_9FIRM</name>
<dbReference type="AlphaFoldDB" id="A0A8J8MFM4"/>
<feature type="transmembrane region" description="Helical" evidence="3">
    <location>
        <begin position="54"/>
        <end position="75"/>
    </location>
</feature>
<dbReference type="KEGG" id="vgu:HYG85_23605"/>
<organism evidence="4 5">
    <name type="scientific">Vallitalea guaymasensis</name>
    <dbReference type="NCBI Taxonomy" id="1185412"/>
    <lineage>
        <taxon>Bacteria</taxon>
        <taxon>Bacillati</taxon>
        <taxon>Bacillota</taxon>
        <taxon>Clostridia</taxon>
        <taxon>Lachnospirales</taxon>
        <taxon>Vallitaleaceae</taxon>
        <taxon>Vallitalea</taxon>
    </lineage>
</organism>
<feature type="compositionally biased region" description="Low complexity" evidence="2">
    <location>
        <begin position="331"/>
        <end position="361"/>
    </location>
</feature>
<feature type="compositionally biased region" description="Basic and acidic residues" evidence="2">
    <location>
        <begin position="418"/>
        <end position="433"/>
    </location>
</feature>
<feature type="transmembrane region" description="Helical" evidence="3">
    <location>
        <begin position="24"/>
        <end position="48"/>
    </location>
</feature>
<protein>
    <submittedName>
        <fullName evidence="4">Uncharacterized protein</fullName>
    </submittedName>
</protein>
<keyword evidence="1" id="KW-0175">Coiled coil</keyword>
<evidence type="ECO:0000256" key="3">
    <source>
        <dbReference type="SAM" id="Phobius"/>
    </source>
</evidence>
<dbReference type="PANTHER" id="PTHR40903:SF1">
    <property type="entry name" value="HYPHALLY REGULATED CELL WALL PROTEIN 3"/>
    <property type="match status" value="1"/>
</dbReference>
<keyword evidence="3" id="KW-0472">Membrane</keyword>
<keyword evidence="3" id="KW-1133">Transmembrane helix</keyword>
<feature type="transmembrane region" description="Helical" evidence="3">
    <location>
        <begin position="139"/>
        <end position="156"/>
    </location>
</feature>
<dbReference type="Proteomes" id="UP000677305">
    <property type="component" value="Chromosome"/>
</dbReference>
<evidence type="ECO:0000256" key="1">
    <source>
        <dbReference type="SAM" id="Coils"/>
    </source>
</evidence>
<reference evidence="4 5" key="1">
    <citation type="submission" date="2020-07" db="EMBL/GenBank/DDBJ databases">
        <title>Vallitalea guaymasensis genome.</title>
        <authorList>
            <person name="Postec A."/>
        </authorList>
    </citation>
    <scope>NUCLEOTIDE SEQUENCE [LARGE SCALE GENOMIC DNA]</scope>
    <source>
        <strain evidence="4 5">Ra1766G1</strain>
    </source>
</reference>
<evidence type="ECO:0000256" key="2">
    <source>
        <dbReference type="SAM" id="MobiDB-lite"/>
    </source>
</evidence>
<gene>
    <name evidence="4" type="ORF">HYG85_23605</name>
</gene>
<accession>A0A8J8MFM4</accession>
<dbReference type="RefSeq" id="WP_212691697.1">
    <property type="nucleotide sequence ID" value="NZ_CP058561.1"/>
</dbReference>